<evidence type="ECO:0000313" key="4">
    <source>
        <dbReference type="Proteomes" id="UP000095255"/>
    </source>
</evidence>
<reference evidence="3 4" key="1">
    <citation type="submission" date="2016-09" db="EMBL/GenBank/DDBJ databases">
        <title>Desulfuribacillus arsenicus sp. nov., an obligately anaerobic, dissimilatory arsenic- and antimonate-reducing bacterium isolated from anoxic sediments.</title>
        <authorList>
            <person name="Abin C.A."/>
            <person name="Hollibaugh J.T."/>
        </authorList>
    </citation>
    <scope>NUCLEOTIDE SEQUENCE [LARGE SCALE GENOMIC DNA]</scope>
    <source>
        <strain evidence="3 4">MLFW-2</strain>
    </source>
</reference>
<comment type="caution">
    <text evidence="3">The sequence shown here is derived from an EMBL/GenBank/DDBJ whole genome shotgun (WGS) entry which is preliminary data.</text>
</comment>
<proteinExistence type="predicted"/>
<dbReference type="PROSITE" id="PS51736">
    <property type="entry name" value="RECOMBINASES_3"/>
    <property type="match status" value="1"/>
</dbReference>
<evidence type="ECO:0000259" key="2">
    <source>
        <dbReference type="PROSITE" id="PS51736"/>
    </source>
</evidence>
<gene>
    <name evidence="3" type="ORF">BHU72_09970</name>
</gene>
<dbReference type="InterPro" id="IPR038109">
    <property type="entry name" value="DNA_bind_recomb_sf"/>
</dbReference>
<evidence type="ECO:0000313" key="3">
    <source>
        <dbReference type="EMBL" id="OEH86578.1"/>
    </source>
</evidence>
<feature type="domain" description="Resolvase/invertase-type recombinase catalytic" evidence="2">
    <location>
        <begin position="12"/>
        <end position="158"/>
    </location>
</feature>
<sequence>MNLNDVFQLGKRCAFYGRVSTNKQDLDLQIDAMNTFAKQYEIEIVKWYTDQGVSATKKAKSQRKQLNELINDLTDDIFDYVAVYKIDRISRDPLETSEIRSVFAAANKPIVILSDSPPSVDDEPEDIFGFLKSAIAKYEVDQNRDRTRSKAEASAKEGKPLGGRIPYGYQYNPTEKSFEQIPSEANTVKKIFELYAEGQSCNKLPNIFMSLLMIKNGLGKRLSTF</sequence>
<dbReference type="Proteomes" id="UP000095255">
    <property type="component" value="Unassembled WGS sequence"/>
</dbReference>
<dbReference type="RefSeq" id="WP_069700945.1">
    <property type="nucleotide sequence ID" value="NZ_MJAT01000002.1"/>
</dbReference>
<organism evidence="3 4">
    <name type="scientific">Desulfuribacillus stibiiarsenatis</name>
    <dbReference type="NCBI Taxonomy" id="1390249"/>
    <lineage>
        <taxon>Bacteria</taxon>
        <taxon>Bacillati</taxon>
        <taxon>Bacillota</taxon>
        <taxon>Desulfuribacillia</taxon>
        <taxon>Desulfuribacillales</taxon>
        <taxon>Desulfuribacillaceae</taxon>
        <taxon>Desulfuribacillus</taxon>
    </lineage>
</organism>
<dbReference type="PANTHER" id="PTHR30461:SF23">
    <property type="entry name" value="DNA RECOMBINASE-RELATED"/>
    <property type="match status" value="1"/>
</dbReference>
<keyword evidence="4" id="KW-1185">Reference proteome</keyword>
<dbReference type="Pfam" id="PF00239">
    <property type="entry name" value="Resolvase"/>
    <property type="match status" value="1"/>
</dbReference>
<name>A0A1E5L946_9FIRM</name>
<dbReference type="AlphaFoldDB" id="A0A1E5L946"/>
<dbReference type="EMBL" id="MJAT01000002">
    <property type="protein sequence ID" value="OEH86578.1"/>
    <property type="molecule type" value="Genomic_DNA"/>
</dbReference>
<dbReference type="Gene3D" id="3.90.1750.20">
    <property type="entry name" value="Putative Large Serine Recombinase, Chain B, Domain 2"/>
    <property type="match status" value="1"/>
</dbReference>
<dbReference type="GO" id="GO:0000150">
    <property type="term" value="F:DNA strand exchange activity"/>
    <property type="evidence" value="ECO:0007669"/>
    <property type="project" value="InterPro"/>
</dbReference>
<protein>
    <recommendedName>
        <fullName evidence="2">Resolvase/invertase-type recombinase catalytic domain-containing protein</fullName>
    </recommendedName>
</protein>
<feature type="region of interest" description="Disordered" evidence="1">
    <location>
        <begin position="142"/>
        <end position="166"/>
    </location>
</feature>
<accession>A0A1E5L946</accession>
<dbReference type="InterPro" id="IPR050639">
    <property type="entry name" value="SSR_resolvase"/>
</dbReference>
<dbReference type="STRING" id="1390249.BHU72_09970"/>
<dbReference type="InterPro" id="IPR006119">
    <property type="entry name" value="Resolv_N"/>
</dbReference>
<dbReference type="PANTHER" id="PTHR30461">
    <property type="entry name" value="DNA-INVERTASE FROM LAMBDOID PROPHAGE"/>
    <property type="match status" value="1"/>
</dbReference>
<dbReference type="SUPFAM" id="SSF53041">
    <property type="entry name" value="Resolvase-like"/>
    <property type="match status" value="1"/>
</dbReference>
<evidence type="ECO:0000256" key="1">
    <source>
        <dbReference type="SAM" id="MobiDB-lite"/>
    </source>
</evidence>
<dbReference type="GO" id="GO:0003677">
    <property type="term" value="F:DNA binding"/>
    <property type="evidence" value="ECO:0007669"/>
    <property type="project" value="InterPro"/>
</dbReference>
<dbReference type="Gene3D" id="3.40.50.1390">
    <property type="entry name" value="Resolvase, N-terminal catalytic domain"/>
    <property type="match status" value="1"/>
</dbReference>
<dbReference type="CDD" id="cd00338">
    <property type="entry name" value="Ser_Recombinase"/>
    <property type="match status" value="1"/>
</dbReference>
<feature type="compositionally biased region" description="Basic and acidic residues" evidence="1">
    <location>
        <begin position="142"/>
        <end position="159"/>
    </location>
</feature>
<dbReference type="InterPro" id="IPR036162">
    <property type="entry name" value="Resolvase-like_N_sf"/>
</dbReference>
<dbReference type="SMART" id="SM00857">
    <property type="entry name" value="Resolvase"/>
    <property type="match status" value="1"/>
</dbReference>